<dbReference type="OrthoDB" id="8419963at2"/>
<name>A0A4U1HZD6_9BURK</name>
<dbReference type="Proteomes" id="UP000305539">
    <property type="component" value="Unassembled WGS sequence"/>
</dbReference>
<evidence type="ECO:0000259" key="1">
    <source>
        <dbReference type="Pfam" id="PF14534"/>
    </source>
</evidence>
<sequence>MTICTPSFVRAQANGNSGYTAKSSLKPGEFEIPSSFATFSMHPPHNTRAAETDTELQDIRHFIEHDYVEAANSNSAARYASLYTADALWSPPRAPDRRGPAAIRFAFIAKQADIHIKMHFQECGLFSPGSGFATALVEVHVAPFNHEPGEDLVYRALWHLRKEDGTWKIGRQIFTEKPRLEFV</sequence>
<dbReference type="RefSeq" id="WP_136896961.1">
    <property type="nucleotide sequence ID" value="NZ_SWJE01000011.1"/>
</dbReference>
<protein>
    <submittedName>
        <fullName evidence="2">DUF4440 domain-containing protein</fullName>
    </submittedName>
</protein>
<dbReference type="AlphaFoldDB" id="A0A4U1HZD6"/>
<proteinExistence type="predicted"/>
<dbReference type="Pfam" id="PF14534">
    <property type="entry name" value="DUF4440"/>
    <property type="match status" value="1"/>
</dbReference>
<organism evidence="2 3">
    <name type="scientific">Trinickia terrae</name>
    <dbReference type="NCBI Taxonomy" id="2571161"/>
    <lineage>
        <taxon>Bacteria</taxon>
        <taxon>Pseudomonadati</taxon>
        <taxon>Pseudomonadota</taxon>
        <taxon>Betaproteobacteria</taxon>
        <taxon>Burkholderiales</taxon>
        <taxon>Burkholderiaceae</taxon>
        <taxon>Trinickia</taxon>
    </lineage>
</organism>
<gene>
    <name evidence="2" type="ORF">FAZ69_20710</name>
</gene>
<reference evidence="2 3" key="1">
    <citation type="submission" date="2019-04" db="EMBL/GenBank/DDBJ databases">
        <title>Trinickia sp. 7GSK02, isolated from subtropical forest soil.</title>
        <authorList>
            <person name="Gao Z.-H."/>
            <person name="Qiu L.-H."/>
        </authorList>
    </citation>
    <scope>NUCLEOTIDE SEQUENCE [LARGE SCALE GENOMIC DNA]</scope>
    <source>
        <strain evidence="2 3">7GSK02</strain>
    </source>
</reference>
<feature type="domain" description="DUF4440" evidence="1">
    <location>
        <begin position="63"/>
        <end position="169"/>
    </location>
</feature>
<evidence type="ECO:0000313" key="3">
    <source>
        <dbReference type="Proteomes" id="UP000305539"/>
    </source>
</evidence>
<evidence type="ECO:0000313" key="2">
    <source>
        <dbReference type="EMBL" id="TKC86278.1"/>
    </source>
</evidence>
<dbReference type="EMBL" id="SWJE01000011">
    <property type="protein sequence ID" value="TKC86278.1"/>
    <property type="molecule type" value="Genomic_DNA"/>
</dbReference>
<dbReference type="InterPro" id="IPR032710">
    <property type="entry name" value="NTF2-like_dom_sf"/>
</dbReference>
<dbReference type="Gene3D" id="3.10.450.50">
    <property type="match status" value="1"/>
</dbReference>
<dbReference type="SUPFAM" id="SSF54427">
    <property type="entry name" value="NTF2-like"/>
    <property type="match status" value="1"/>
</dbReference>
<dbReference type="InterPro" id="IPR027843">
    <property type="entry name" value="DUF4440"/>
</dbReference>
<accession>A0A4U1HZD6</accession>
<keyword evidence="3" id="KW-1185">Reference proteome</keyword>
<comment type="caution">
    <text evidence="2">The sequence shown here is derived from an EMBL/GenBank/DDBJ whole genome shotgun (WGS) entry which is preliminary data.</text>
</comment>